<protein>
    <submittedName>
        <fullName evidence="4">FAD-dependent oxidoreductase</fullName>
    </submittedName>
</protein>
<reference evidence="4 5" key="1">
    <citation type="submission" date="2020-08" db="EMBL/GenBank/DDBJ databases">
        <title>A Genomic Blueprint of the Chicken Gut Microbiome.</title>
        <authorList>
            <person name="Gilroy R."/>
            <person name="Ravi A."/>
            <person name="Getino M."/>
            <person name="Pursley I."/>
            <person name="Horton D.L."/>
            <person name="Alikhan N.-F."/>
            <person name="Baker D."/>
            <person name="Gharbi K."/>
            <person name="Hall N."/>
            <person name="Watson M."/>
            <person name="Adriaenssens E.M."/>
            <person name="Foster-Nyarko E."/>
            <person name="Jarju S."/>
            <person name="Secka A."/>
            <person name="Antonio M."/>
            <person name="Oren A."/>
            <person name="Chaudhuri R."/>
            <person name="La Ragione R.M."/>
            <person name="Hildebrand F."/>
            <person name="Pallen M.J."/>
        </authorList>
    </citation>
    <scope>NUCLEOTIDE SEQUENCE [LARGE SCALE GENOMIC DNA]</scope>
    <source>
        <strain evidence="4 5">Sa3CUA2</strain>
    </source>
</reference>
<accession>A0ABR8QG22</accession>
<dbReference type="InterPro" id="IPR036188">
    <property type="entry name" value="FAD/NAD-bd_sf"/>
</dbReference>
<dbReference type="Proteomes" id="UP000604241">
    <property type="component" value="Unassembled WGS sequence"/>
</dbReference>
<dbReference type="RefSeq" id="WP_191784028.1">
    <property type="nucleotide sequence ID" value="NZ_JACSQV010000012.1"/>
</dbReference>
<dbReference type="InterPro" id="IPR002938">
    <property type="entry name" value="FAD-bd"/>
</dbReference>
<dbReference type="PANTHER" id="PTHR43476:SF5">
    <property type="entry name" value="FAD-DEPENDENT MONOOXYGENASE"/>
    <property type="match status" value="1"/>
</dbReference>
<evidence type="ECO:0000256" key="1">
    <source>
        <dbReference type="ARBA" id="ARBA00023002"/>
    </source>
</evidence>
<dbReference type="EMBL" id="JACSQV010000012">
    <property type="protein sequence ID" value="MBD7919376.1"/>
    <property type="molecule type" value="Genomic_DNA"/>
</dbReference>
<dbReference type="NCBIfam" id="NF004833">
    <property type="entry name" value="PRK06185.1-1"/>
    <property type="match status" value="1"/>
</dbReference>
<keyword evidence="1" id="KW-0560">Oxidoreductase</keyword>
<feature type="domain" description="FAD-binding" evidence="3">
    <location>
        <begin position="15"/>
        <end position="336"/>
    </location>
</feature>
<dbReference type="NCBIfam" id="NF004834">
    <property type="entry name" value="PRK06185.1-3"/>
    <property type="match status" value="1"/>
</dbReference>
<comment type="caution">
    <text evidence="4">The sequence shown here is derived from an EMBL/GenBank/DDBJ whole genome shotgun (WGS) entry which is preliminary data.</text>
</comment>
<evidence type="ECO:0000313" key="5">
    <source>
        <dbReference type="Proteomes" id="UP000604241"/>
    </source>
</evidence>
<dbReference type="PRINTS" id="PR00420">
    <property type="entry name" value="RNGMNOXGNASE"/>
</dbReference>
<organism evidence="4 5">
    <name type="scientific">Cellulomonas avistercoris</name>
    <dbReference type="NCBI Taxonomy" id="2762242"/>
    <lineage>
        <taxon>Bacteria</taxon>
        <taxon>Bacillati</taxon>
        <taxon>Actinomycetota</taxon>
        <taxon>Actinomycetes</taxon>
        <taxon>Micrococcales</taxon>
        <taxon>Cellulomonadaceae</taxon>
        <taxon>Cellulomonas</taxon>
    </lineage>
</organism>
<gene>
    <name evidence="4" type="ORF">H9657_13965</name>
</gene>
<feature type="region of interest" description="Disordered" evidence="2">
    <location>
        <begin position="415"/>
        <end position="437"/>
    </location>
</feature>
<evidence type="ECO:0000259" key="3">
    <source>
        <dbReference type="Pfam" id="PF01494"/>
    </source>
</evidence>
<dbReference type="SUPFAM" id="SSF51905">
    <property type="entry name" value="FAD/NAD(P)-binding domain"/>
    <property type="match status" value="1"/>
</dbReference>
<dbReference type="InterPro" id="IPR050631">
    <property type="entry name" value="PheA/TfdB_FAD_monoxygenase"/>
</dbReference>
<dbReference type="Gene3D" id="3.50.50.60">
    <property type="entry name" value="FAD/NAD(P)-binding domain"/>
    <property type="match status" value="2"/>
</dbReference>
<sequence>MTTNGTQDRTTQDRTTCAVVGGGPAGLMLGLLLARAGVEVTVLEKHADFLRDFRGDTVHPSTLQALDDLGLIDRFLALPHSRVEAIRLPDPSGGAPVAAVDFSRLRVRYPYIAMVPQWDLLDLLADAAGAEPGFTLLREHEVTDVVRTGDRVTGVRYRTPQGEGTLGADLVVACDGRWSVVRRAVGFPSRQFGVPFDVWWFKVPTSHPVGGALMPRLTPGRALVTIPREGYLQMAYLGPKGNDAALRERGIEAFRAEVAELVPEVADDVHRLASMDDVKHLDVRLERLRRWSAPGVLCLGDAAHAMSPVGGVGVNLAVQDAIAAARLLAAPLRSGAFRDAFPAHVVARVQARRRLPTAVIQGVQRAMHARAIGPVVAGADGGPPVGVLRLLRRVPALSTLTARLVGVGPRPERVPVWGRRPPTPAPEEGPVGRRLSP</sequence>
<evidence type="ECO:0000313" key="4">
    <source>
        <dbReference type="EMBL" id="MBD7919376.1"/>
    </source>
</evidence>
<keyword evidence="5" id="KW-1185">Reference proteome</keyword>
<dbReference type="PANTHER" id="PTHR43476">
    <property type="entry name" value="3-(3-HYDROXY-PHENYL)PROPIONATE/3-HYDROXYCINNAMIC ACID HYDROXYLASE"/>
    <property type="match status" value="1"/>
</dbReference>
<evidence type="ECO:0000256" key="2">
    <source>
        <dbReference type="SAM" id="MobiDB-lite"/>
    </source>
</evidence>
<name>A0ABR8QG22_9CELL</name>
<proteinExistence type="predicted"/>
<dbReference type="Pfam" id="PF01494">
    <property type="entry name" value="FAD_binding_3"/>
    <property type="match status" value="1"/>
</dbReference>